<feature type="compositionally biased region" description="Basic and acidic residues" evidence="1">
    <location>
        <begin position="225"/>
        <end position="245"/>
    </location>
</feature>
<evidence type="ECO:0000259" key="2">
    <source>
        <dbReference type="Pfam" id="PF04167"/>
    </source>
</evidence>
<proteinExistence type="predicted"/>
<evidence type="ECO:0000256" key="1">
    <source>
        <dbReference type="SAM" id="MobiDB-lite"/>
    </source>
</evidence>
<name>A0A9X0I938_9ACTN</name>
<dbReference type="SUPFAM" id="SSF159234">
    <property type="entry name" value="FomD-like"/>
    <property type="match status" value="1"/>
</dbReference>
<protein>
    <recommendedName>
        <fullName evidence="2">DUF402 domain-containing protein</fullName>
    </recommendedName>
</protein>
<feature type="region of interest" description="Disordered" evidence="1">
    <location>
        <begin position="204"/>
        <end position="245"/>
    </location>
</feature>
<evidence type="ECO:0000313" key="3">
    <source>
        <dbReference type="EMBL" id="KUJ49258.1"/>
    </source>
</evidence>
<dbReference type="AlphaFoldDB" id="A0A9X0I938"/>
<dbReference type="Proteomes" id="UP000053246">
    <property type="component" value="Unassembled WGS sequence"/>
</dbReference>
<feature type="domain" description="DUF402" evidence="2">
    <location>
        <begin position="53"/>
        <end position="174"/>
    </location>
</feature>
<dbReference type="InterPro" id="IPR007295">
    <property type="entry name" value="DUF402"/>
</dbReference>
<keyword evidence="4" id="KW-1185">Reference proteome</keyword>
<dbReference type="EMBL" id="LMWI01000001">
    <property type="protein sequence ID" value="KUJ49258.1"/>
    <property type="molecule type" value="Genomic_DNA"/>
</dbReference>
<reference evidence="3 4" key="1">
    <citation type="submission" date="2015-10" db="EMBL/GenBank/DDBJ databases">
        <authorList>
            <person name="Ju K.-S."/>
            <person name="Doroghazi J.R."/>
            <person name="Metcalf W.W."/>
        </authorList>
    </citation>
    <scope>NUCLEOTIDE SEQUENCE [LARGE SCALE GENOMIC DNA]</scope>
    <source>
        <strain evidence="3 4">NRRL B-24793</strain>
    </source>
</reference>
<gene>
    <name evidence="3" type="ORF">ADL17_10000</name>
</gene>
<dbReference type="InterPro" id="IPR035930">
    <property type="entry name" value="FomD-like_sf"/>
</dbReference>
<dbReference type="Gene3D" id="2.40.380.10">
    <property type="entry name" value="FomD-like"/>
    <property type="match status" value="1"/>
</dbReference>
<accession>A0A9X0I938</accession>
<sequence length="245" mass="27336">MVAVERFSPGDVVIRREILHGEAWFACPTICVEDSPDLLALYLPPGAEFGFPVEGRFPCGRHPWQLAGHRAWSGHGKLMLQRPGEAHAVDVFWSGPQRAFAGWYFNLQDPFRRTPIGVDTLDHELDLWWAADADRYVFKDVELFAQRLVEGRYPGMAEAIRAEGDRIAALLDAGQRWWDESWATWHPDPTWPVPRLPAGWDTLPYSADTGSPDELVPAASGVPVADDHDHAGDGGDHTAGQDDHR</sequence>
<evidence type="ECO:0000313" key="4">
    <source>
        <dbReference type="Proteomes" id="UP000053246"/>
    </source>
</evidence>
<dbReference type="Pfam" id="PF04167">
    <property type="entry name" value="DUF402"/>
    <property type="match status" value="1"/>
</dbReference>
<organism evidence="3 4">
    <name type="scientific">Micromonospora maris</name>
    <dbReference type="NCBI Taxonomy" id="1003110"/>
    <lineage>
        <taxon>Bacteria</taxon>
        <taxon>Bacillati</taxon>
        <taxon>Actinomycetota</taxon>
        <taxon>Actinomycetes</taxon>
        <taxon>Micromonosporales</taxon>
        <taxon>Micromonosporaceae</taxon>
        <taxon>Micromonospora</taxon>
    </lineage>
</organism>
<comment type="caution">
    <text evidence="3">The sequence shown here is derived from an EMBL/GenBank/DDBJ whole genome shotgun (WGS) entry which is preliminary data.</text>
</comment>